<keyword evidence="2" id="KW-0503">Monooxygenase</keyword>
<accession>A0A7W9Y4R2</accession>
<dbReference type="SUPFAM" id="SSF54909">
    <property type="entry name" value="Dimeric alpha+beta barrel"/>
    <property type="match status" value="1"/>
</dbReference>
<dbReference type="InterPro" id="IPR007138">
    <property type="entry name" value="ABM_dom"/>
</dbReference>
<dbReference type="PANTHER" id="PTHR37811">
    <property type="entry name" value="BLL5343 PROTEIN"/>
    <property type="match status" value="1"/>
</dbReference>
<keyword evidence="2" id="KW-0560">Oxidoreductase</keyword>
<proteinExistence type="predicted"/>
<feature type="domain" description="ABM" evidence="1">
    <location>
        <begin position="17"/>
        <end position="89"/>
    </location>
</feature>
<organism evidence="2 3">
    <name type="scientific">Rhizobium wenxiniae</name>
    <dbReference type="NCBI Taxonomy" id="1737357"/>
    <lineage>
        <taxon>Bacteria</taxon>
        <taxon>Pseudomonadati</taxon>
        <taxon>Pseudomonadota</taxon>
        <taxon>Alphaproteobacteria</taxon>
        <taxon>Hyphomicrobiales</taxon>
        <taxon>Rhizobiaceae</taxon>
        <taxon>Rhizobium/Agrobacterium group</taxon>
        <taxon>Rhizobium</taxon>
    </lineage>
</organism>
<dbReference type="Pfam" id="PF03992">
    <property type="entry name" value="ABM"/>
    <property type="match status" value="1"/>
</dbReference>
<sequence>MSSLPATSFAQLPAPPYYVVAFSSCRTAGDNGYGNMADAMVELASQQPGFLGVESARGIDGFGITNSYWKDEDSIRAWKAVVSHAAAQKLGRERWYEDYQVRIARVERAYGFEKQG</sequence>
<dbReference type="Proteomes" id="UP000547879">
    <property type="component" value="Unassembled WGS sequence"/>
</dbReference>
<evidence type="ECO:0000313" key="2">
    <source>
        <dbReference type="EMBL" id="MBB6161972.1"/>
    </source>
</evidence>
<dbReference type="InterPro" id="IPR011008">
    <property type="entry name" value="Dimeric_a/b-barrel"/>
</dbReference>
<dbReference type="EMBL" id="JACHEG010000002">
    <property type="protein sequence ID" value="MBB6161972.1"/>
    <property type="molecule type" value="Genomic_DNA"/>
</dbReference>
<dbReference type="AlphaFoldDB" id="A0A7W9Y4R2"/>
<dbReference type="Gene3D" id="3.30.70.100">
    <property type="match status" value="1"/>
</dbReference>
<dbReference type="RefSeq" id="WP_183991713.1">
    <property type="nucleotide sequence ID" value="NZ_BMHW01000001.1"/>
</dbReference>
<protein>
    <submittedName>
        <fullName evidence="2">Heme-degrading monooxygenase HmoA</fullName>
    </submittedName>
</protein>
<gene>
    <name evidence="2" type="ORF">HNQ72_001790</name>
</gene>
<evidence type="ECO:0000313" key="3">
    <source>
        <dbReference type="Proteomes" id="UP000547879"/>
    </source>
</evidence>
<comment type="caution">
    <text evidence="2">The sequence shown here is derived from an EMBL/GenBank/DDBJ whole genome shotgun (WGS) entry which is preliminary data.</text>
</comment>
<dbReference type="GO" id="GO:0004497">
    <property type="term" value="F:monooxygenase activity"/>
    <property type="evidence" value="ECO:0007669"/>
    <property type="project" value="UniProtKB-KW"/>
</dbReference>
<keyword evidence="3" id="KW-1185">Reference proteome</keyword>
<reference evidence="2 3" key="1">
    <citation type="submission" date="2020-08" db="EMBL/GenBank/DDBJ databases">
        <title>Genomic Encyclopedia of Type Strains, Phase IV (KMG-IV): sequencing the most valuable type-strain genomes for metagenomic binning, comparative biology and taxonomic classification.</title>
        <authorList>
            <person name="Goeker M."/>
        </authorList>
    </citation>
    <scope>NUCLEOTIDE SEQUENCE [LARGE SCALE GENOMIC DNA]</scope>
    <source>
        <strain evidence="2 3">DSM 100734</strain>
    </source>
</reference>
<evidence type="ECO:0000259" key="1">
    <source>
        <dbReference type="Pfam" id="PF03992"/>
    </source>
</evidence>
<dbReference type="PANTHER" id="PTHR37811:SF2">
    <property type="entry name" value="ABM DOMAIN-CONTAINING PROTEIN"/>
    <property type="match status" value="1"/>
</dbReference>
<name>A0A7W9Y4R2_9HYPH</name>
<dbReference type="InterPro" id="IPR052936">
    <property type="entry name" value="Jasmonate_Hydroxylase-like"/>
</dbReference>